<feature type="transmembrane region" description="Helical" evidence="2">
    <location>
        <begin position="15"/>
        <end position="38"/>
    </location>
</feature>
<evidence type="ECO:0000313" key="3">
    <source>
        <dbReference type="EMBL" id="GHC51025.1"/>
    </source>
</evidence>
<evidence type="ECO:0000256" key="2">
    <source>
        <dbReference type="SAM" id="Phobius"/>
    </source>
</evidence>
<keyword evidence="4" id="KW-1185">Reference proteome</keyword>
<feature type="region of interest" description="Disordered" evidence="1">
    <location>
        <begin position="225"/>
        <end position="254"/>
    </location>
</feature>
<organism evidence="3 4">
    <name type="scientific">Roseibacillus persicicus</name>
    <dbReference type="NCBI Taxonomy" id="454148"/>
    <lineage>
        <taxon>Bacteria</taxon>
        <taxon>Pseudomonadati</taxon>
        <taxon>Verrucomicrobiota</taxon>
        <taxon>Verrucomicrobiia</taxon>
        <taxon>Verrucomicrobiales</taxon>
        <taxon>Verrucomicrobiaceae</taxon>
        <taxon>Roseibacillus</taxon>
    </lineage>
</organism>
<evidence type="ECO:0000256" key="1">
    <source>
        <dbReference type="SAM" id="MobiDB-lite"/>
    </source>
</evidence>
<name>A0A918TPG0_9BACT</name>
<keyword evidence="2" id="KW-1133">Transmembrane helix</keyword>
<feature type="compositionally biased region" description="Low complexity" evidence="1">
    <location>
        <begin position="225"/>
        <end position="235"/>
    </location>
</feature>
<dbReference type="InterPro" id="IPR045584">
    <property type="entry name" value="Pilin-like"/>
</dbReference>
<keyword evidence="2" id="KW-0472">Membrane</keyword>
<dbReference type="EMBL" id="BMXI01000006">
    <property type="protein sequence ID" value="GHC51025.1"/>
    <property type="molecule type" value="Genomic_DNA"/>
</dbReference>
<evidence type="ECO:0008006" key="5">
    <source>
        <dbReference type="Google" id="ProtNLM"/>
    </source>
</evidence>
<proteinExistence type="predicted"/>
<reference evidence="3" key="2">
    <citation type="submission" date="2020-09" db="EMBL/GenBank/DDBJ databases">
        <authorList>
            <person name="Sun Q."/>
            <person name="Kim S."/>
        </authorList>
    </citation>
    <scope>NUCLEOTIDE SEQUENCE</scope>
    <source>
        <strain evidence="3">KCTC 12988</strain>
    </source>
</reference>
<gene>
    <name evidence="3" type="ORF">GCM10007100_16480</name>
</gene>
<comment type="caution">
    <text evidence="3">The sequence shown here is derived from an EMBL/GenBank/DDBJ whole genome shotgun (WGS) entry which is preliminary data.</text>
</comment>
<reference evidence="3" key="1">
    <citation type="journal article" date="2014" name="Int. J. Syst. Evol. Microbiol.">
        <title>Complete genome sequence of Corynebacterium casei LMG S-19264T (=DSM 44701T), isolated from a smear-ripened cheese.</title>
        <authorList>
            <consortium name="US DOE Joint Genome Institute (JGI-PGF)"/>
            <person name="Walter F."/>
            <person name="Albersmeier A."/>
            <person name="Kalinowski J."/>
            <person name="Ruckert C."/>
        </authorList>
    </citation>
    <scope>NUCLEOTIDE SEQUENCE</scope>
    <source>
        <strain evidence="3">KCTC 12988</strain>
    </source>
</reference>
<dbReference type="RefSeq" id="WP_189569455.1">
    <property type="nucleotide sequence ID" value="NZ_BMXI01000006.1"/>
</dbReference>
<keyword evidence="2" id="KW-0812">Transmembrane</keyword>
<accession>A0A918TPG0</accession>
<evidence type="ECO:0000313" key="4">
    <source>
        <dbReference type="Proteomes" id="UP000644507"/>
    </source>
</evidence>
<dbReference type="Proteomes" id="UP000644507">
    <property type="component" value="Unassembled WGS sequence"/>
</dbReference>
<dbReference type="AlphaFoldDB" id="A0A918TPG0"/>
<dbReference type="SUPFAM" id="SSF54523">
    <property type="entry name" value="Pili subunits"/>
    <property type="match status" value="1"/>
</dbReference>
<protein>
    <recommendedName>
        <fullName evidence="5">Type II secretion system protein J</fullName>
    </recommendedName>
</protein>
<sequence>MRGYTGNNFTQPKGYLLLEVILAMGLAAALLSGIFAIATGSMSLAEKVVEEGRYQTRREAFLNFLGRNFEQLPGNAVVELVTQDTSQRFLPTLTIQNAPVSFAFAGQPISAQAIVLTTVPVPSGGVNVVLEYYEEPLLDDEDSLAEDRQEPAGSIILYRDIWRFELRVLDSRTMEWISDWDIQGRLPLQIELNAVFEPNGEEVIHYFWIPPKTNPAALMRSINQQQQGTGTTTTPTPTPGQGGATPSIPGGGTR</sequence>